<comment type="caution">
    <text evidence="3">The sequence shown here is derived from an EMBL/GenBank/DDBJ whole genome shotgun (WGS) entry which is preliminary data.</text>
</comment>
<evidence type="ECO:0000313" key="4">
    <source>
        <dbReference type="Proteomes" id="UP000469890"/>
    </source>
</evidence>
<feature type="region of interest" description="Disordered" evidence="1">
    <location>
        <begin position="141"/>
        <end position="180"/>
    </location>
</feature>
<dbReference type="EMBL" id="JAAECE010000002">
    <property type="protein sequence ID" value="KAF1804910.1"/>
    <property type="molecule type" value="Genomic_DNA"/>
</dbReference>
<feature type="compositionally biased region" description="Basic and acidic residues" evidence="1">
    <location>
        <begin position="171"/>
        <end position="180"/>
    </location>
</feature>
<evidence type="ECO:0000256" key="2">
    <source>
        <dbReference type="SAM" id="Phobius"/>
    </source>
</evidence>
<organism evidence="3 4">
    <name type="scientific">Mucor circinelloides f. lusitanicus</name>
    <name type="common">Mucor racemosus var. lusitanicus</name>
    <dbReference type="NCBI Taxonomy" id="29924"/>
    <lineage>
        <taxon>Eukaryota</taxon>
        <taxon>Fungi</taxon>
        <taxon>Fungi incertae sedis</taxon>
        <taxon>Mucoromycota</taxon>
        <taxon>Mucoromycotina</taxon>
        <taxon>Mucoromycetes</taxon>
        <taxon>Mucorales</taxon>
        <taxon>Mucorineae</taxon>
        <taxon>Mucoraceae</taxon>
        <taxon>Mucor</taxon>
    </lineage>
</organism>
<reference evidence="3 4" key="1">
    <citation type="submission" date="2019-09" db="EMBL/GenBank/DDBJ databases">
        <authorList>
            <consortium name="DOE Joint Genome Institute"/>
            <person name="Mondo S.J."/>
            <person name="Navarro-Mendoza M.I."/>
            <person name="Perez-Arques C."/>
            <person name="Panchal S."/>
            <person name="Nicolas F.E."/>
            <person name="Ganguly P."/>
            <person name="Pangilinan J."/>
            <person name="Grigoriev I."/>
            <person name="Heitman J."/>
            <person name="Sanya K."/>
            <person name="Garre V."/>
        </authorList>
    </citation>
    <scope>NUCLEOTIDE SEQUENCE [LARGE SCALE GENOMIC DNA]</scope>
    <source>
        <strain evidence="3 4">MU402</strain>
    </source>
</reference>
<proteinExistence type="predicted"/>
<feature type="transmembrane region" description="Helical" evidence="2">
    <location>
        <begin position="41"/>
        <end position="64"/>
    </location>
</feature>
<gene>
    <name evidence="3" type="ORF">FB192DRAFT_1053915</name>
</gene>
<dbReference type="Proteomes" id="UP000469890">
    <property type="component" value="Unassembled WGS sequence"/>
</dbReference>
<evidence type="ECO:0000313" key="3">
    <source>
        <dbReference type="EMBL" id="KAF1804910.1"/>
    </source>
</evidence>
<dbReference type="AlphaFoldDB" id="A0A8H4BM60"/>
<keyword evidence="2" id="KW-1133">Transmembrane helix</keyword>
<keyword evidence="2" id="KW-0472">Membrane</keyword>
<evidence type="ECO:0000256" key="1">
    <source>
        <dbReference type="SAM" id="MobiDB-lite"/>
    </source>
</evidence>
<accession>A0A8H4BM60</accession>
<protein>
    <submittedName>
        <fullName evidence="3">Uncharacterized protein</fullName>
    </submittedName>
</protein>
<feature type="region of interest" description="Disordered" evidence="1">
    <location>
        <begin position="96"/>
        <end position="117"/>
    </location>
</feature>
<name>A0A8H4BM60_MUCCL</name>
<sequence length="180" mass="19814">MKTTRLHMSSKSNKWTCLIHLTFIILVVALCIITPVVNSIIPYWAILILFLVPFAVYMSLLIVIRKLSATTNVPVADMEQDQDEVTGLHQHIIVAEDGNGAGDDDDDDVPSSMDNTSYNPSTVGIPPSSFLAPTIHQQASIRSSSLDYTPPPPPAYQDMMYPPSYRSTNSAKDDNVSVVY</sequence>
<keyword evidence="2" id="KW-0812">Transmembrane</keyword>